<feature type="transmembrane region" description="Helical" evidence="1">
    <location>
        <begin position="50"/>
        <end position="71"/>
    </location>
</feature>
<dbReference type="EMBL" id="KZ858977">
    <property type="protein sequence ID" value="RDW26592.1"/>
    <property type="molecule type" value="Genomic_DNA"/>
</dbReference>
<name>A0A371C8T6_YARLL</name>
<gene>
    <name evidence="2" type="ORF">B0I71DRAFT_130652</name>
</gene>
<protein>
    <submittedName>
        <fullName evidence="2">Uncharacterized protein</fullName>
    </submittedName>
</protein>
<dbReference type="AlphaFoldDB" id="A0A371C8T6"/>
<feature type="transmembrane region" description="Helical" evidence="1">
    <location>
        <begin position="27"/>
        <end position="44"/>
    </location>
</feature>
<dbReference type="Proteomes" id="UP000256601">
    <property type="component" value="Unassembled WGS sequence"/>
</dbReference>
<reference evidence="2 3" key="1">
    <citation type="submission" date="2018-07" db="EMBL/GenBank/DDBJ databases">
        <title>Draft Genome Assemblies for Five Robust Yarrowia lipolytica Strains Exhibiting High Lipid Production and Pentose Sugar Utilization and Sugar Alcohol Secretion from Undetoxified Lignocellulosic Biomass Hydrolysates.</title>
        <authorList>
            <consortium name="DOE Joint Genome Institute"/>
            <person name="Walker C."/>
            <person name="Ryu S."/>
            <person name="Na H."/>
            <person name="Zane M."/>
            <person name="LaButti K."/>
            <person name="Lipzen A."/>
            <person name="Haridas S."/>
            <person name="Barry K."/>
            <person name="Grigoriev I.V."/>
            <person name="Quarterman J."/>
            <person name="Slininger P."/>
            <person name="Dien B."/>
            <person name="Trinh C.T."/>
        </authorList>
    </citation>
    <scope>NUCLEOTIDE SEQUENCE [LARGE SCALE GENOMIC DNA]</scope>
    <source>
        <strain evidence="2 3">YB392</strain>
    </source>
</reference>
<proteinExistence type="predicted"/>
<keyword evidence="1" id="KW-0472">Membrane</keyword>
<organism evidence="2 3">
    <name type="scientific">Yarrowia lipolytica</name>
    <name type="common">Candida lipolytica</name>
    <dbReference type="NCBI Taxonomy" id="4952"/>
    <lineage>
        <taxon>Eukaryota</taxon>
        <taxon>Fungi</taxon>
        <taxon>Dikarya</taxon>
        <taxon>Ascomycota</taxon>
        <taxon>Saccharomycotina</taxon>
        <taxon>Dipodascomycetes</taxon>
        <taxon>Dipodascales</taxon>
        <taxon>Dipodascales incertae sedis</taxon>
        <taxon>Yarrowia</taxon>
    </lineage>
</organism>
<evidence type="ECO:0000313" key="2">
    <source>
        <dbReference type="EMBL" id="RDW26592.1"/>
    </source>
</evidence>
<accession>A0A371C8T6</accession>
<evidence type="ECO:0000256" key="1">
    <source>
        <dbReference type="SAM" id="Phobius"/>
    </source>
</evidence>
<keyword evidence="1" id="KW-0812">Transmembrane</keyword>
<evidence type="ECO:0000313" key="3">
    <source>
        <dbReference type="Proteomes" id="UP000256601"/>
    </source>
</evidence>
<keyword evidence="1" id="KW-1133">Transmembrane helix</keyword>
<sequence>MSTLEERIAAYESPQCNILDGFSHEKIVSSGLGLLFVGLFILYKDVKSEAWAWREIITTFGVVWLVAWLVIHFRLNKSKDKPQVNVRKGIE</sequence>